<reference evidence="2 3" key="1">
    <citation type="submission" date="2018-07" db="EMBL/GenBank/DDBJ databases">
        <title>Arthrobacter sp. nov., isolated from raw cow's milk with high bacterial count.</title>
        <authorList>
            <person name="Hahne J."/>
            <person name="Isele D."/>
            <person name="Lipski A."/>
        </authorList>
    </citation>
    <scope>NUCLEOTIDE SEQUENCE [LARGE SCALE GENOMIC DNA]</scope>
    <source>
        <strain evidence="2 3">JZ R-35</strain>
    </source>
</reference>
<evidence type="ECO:0000313" key="3">
    <source>
        <dbReference type="Proteomes" id="UP000265419"/>
    </source>
</evidence>
<feature type="non-terminal residue" evidence="2">
    <location>
        <position position="1"/>
    </location>
</feature>
<proteinExistence type="predicted"/>
<dbReference type="Proteomes" id="UP000265419">
    <property type="component" value="Unassembled WGS sequence"/>
</dbReference>
<gene>
    <name evidence="2" type="ORF">DWB68_07720</name>
</gene>
<evidence type="ECO:0000313" key="2">
    <source>
        <dbReference type="EMBL" id="RII42427.1"/>
    </source>
</evidence>
<keyword evidence="1" id="KW-0472">Membrane</keyword>
<comment type="caution">
    <text evidence="2">The sequence shown here is derived from an EMBL/GenBank/DDBJ whole genome shotgun (WGS) entry which is preliminary data.</text>
</comment>
<dbReference type="EMBL" id="QQXK01000012">
    <property type="protein sequence ID" value="RII42427.1"/>
    <property type="molecule type" value="Genomic_DNA"/>
</dbReference>
<sequence length="175" mass="18950">SHGDRVYVSNDEPDHRALHHYAGLNCWTLTQHHSMALAGGFLPVNLALALWGGLPLWATMLAFVPLAPTVASVVFDVCMLSEFSRDHAFPLRVRDYVLLVLLTPLYQSLLLWAALRACLKYWRTDFAWEKTSHAGSHLRLTGAVGQGPVAEAASPVSAHALAAALPSTVGTGERG</sequence>
<keyword evidence="1" id="KW-1133">Transmembrane helix</keyword>
<accession>A0A399JCY2</accession>
<evidence type="ECO:0000256" key="1">
    <source>
        <dbReference type="SAM" id="Phobius"/>
    </source>
</evidence>
<feature type="transmembrane region" description="Helical" evidence="1">
    <location>
        <begin position="54"/>
        <end position="75"/>
    </location>
</feature>
<keyword evidence="3" id="KW-1185">Reference proteome</keyword>
<protein>
    <recommendedName>
        <fullName evidence="4">Glycosyl transferase</fullName>
    </recommendedName>
</protein>
<evidence type="ECO:0008006" key="4">
    <source>
        <dbReference type="Google" id="ProtNLM"/>
    </source>
</evidence>
<keyword evidence="1" id="KW-0812">Transmembrane</keyword>
<feature type="transmembrane region" description="Helical" evidence="1">
    <location>
        <begin position="96"/>
        <end position="115"/>
    </location>
</feature>
<dbReference type="AlphaFoldDB" id="A0A399JCY2"/>
<organism evidence="2 3">
    <name type="scientific">Galactobacter valiniphilus</name>
    <dbReference type="NCBI Taxonomy" id="2676122"/>
    <lineage>
        <taxon>Bacteria</taxon>
        <taxon>Bacillati</taxon>
        <taxon>Actinomycetota</taxon>
        <taxon>Actinomycetes</taxon>
        <taxon>Micrococcales</taxon>
        <taxon>Micrococcaceae</taxon>
        <taxon>Galactobacter</taxon>
    </lineage>
</organism>
<name>A0A399JCY2_9MICC</name>